<evidence type="ECO:0000313" key="2">
    <source>
        <dbReference type="Proteomes" id="UP000321892"/>
    </source>
</evidence>
<dbReference type="Gene3D" id="3.30.160.250">
    <property type="match status" value="1"/>
</dbReference>
<accession>A0A510JE21</accession>
<organism evidence="1 2">
    <name type="scientific">Leptotrichia hofstadii</name>
    <dbReference type="NCBI Taxonomy" id="157688"/>
    <lineage>
        <taxon>Bacteria</taxon>
        <taxon>Fusobacteriati</taxon>
        <taxon>Fusobacteriota</taxon>
        <taxon>Fusobacteriia</taxon>
        <taxon>Fusobacteriales</taxon>
        <taxon>Leptotrichiaceae</taxon>
        <taxon>Leptotrichia</taxon>
    </lineage>
</organism>
<dbReference type="SUPFAM" id="SSF143100">
    <property type="entry name" value="TTHA1013/TTHA0281-like"/>
    <property type="match status" value="1"/>
</dbReference>
<reference evidence="1 2" key="1">
    <citation type="submission" date="2019-07" db="EMBL/GenBank/DDBJ databases">
        <title>Complete Genome Sequence of Leptotrichia hofstadii Strain JCM16775.</title>
        <authorList>
            <person name="Watanabe S."/>
            <person name="Cui L."/>
        </authorList>
    </citation>
    <scope>NUCLEOTIDE SEQUENCE [LARGE SCALE GENOMIC DNA]</scope>
    <source>
        <strain evidence="1 2">JCM16775</strain>
    </source>
</reference>
<name>A0A510JE21_9FUSO</name>
<protein>
    <submittedName>
        <fullName evidence="1">Toxin-antitoxin system, antitoxin component, HicB family</fullName>
    </submittedName>
</protein>
<sequence>MFYPLIITYTSDEYYEVNIPDFKLELGAYGETEEEAIDMAKNVIVSELELLEKECKKYPEPSSAKELSKKIADNQYLVRLDFNLEYERSLIKQVFKSRTVTLPTWLDMLAKNKNLNFSQILQKGLKQELNIK</sequence>
<dbReference type="InterPro" id="IPR035069">
    <property type="entry name" value="TTHA1013/TTHA0281-like"/>
</dbReference>
<dbReference type="AlphaFoldDB" id="A0A510JE21"/>
<dbReference type="EMBL" id="AP019823">
    <property type="protein sequence ID" value="BBM37484.1"/>
    <property type="molecule type" value="Genomic_DNA"/>
</dbReference>
<dbReference type="KEGG" id="lhf:JCM16775_0159"/>
<keyword evidence="2" id="KW-1185">Reference proteome</keyword>
<dbReference type="OrthoDB" id="5419659at2"/>
<evidence type="ECO:0000313" key="1">
    <source>
        <dbReference type="EMBL" id="BBM37484.1"/>
    </source>
</evidence>
<proteinExistence type="predicted"/>
<gene>
    <name evidence="1" type="ORF">JCM16775_0159</name>
</gene>
<dbReference type="RefSeq" id="WP_051254452.1">
    <property type="nucleotide sequence ID" value="NZ_AP019823.1"/>
</dbReference>
<dbReference type="Proteomes" id="UP000321892">
    <property type="component" value="Chromosome"/>
</dbReference>